<proteinExistence type="predicted"/>
<comment type="caution">
    <text evidence="1">The sequence shown here is derived from an EMBL/GenBank/DDBJ whole genome shotgun (WGS) entry which is preliminary data.</text>
</comment>
<protein>
    <submittedName>
        <fullName evidence="1">Uncharacterized protein</fullName>
    </submittedName>
</protein>
<evidence type="ECO:0000313" key="2">
    <source>
        <dbReference type="Proteomes" id="UP000406735"/>
    </source>
</evidence>
<dbReference type="Proteomes" id="UP000406735">
    <property type="component" value="Unassembled WGS sequence"/>
</dbReference>
<sequence>MAKPYRIKHKASGLYYQPARNHSNLGKNGKVYMANNSPLLANYGYDYISISVRKGTKVHNILERLMPLKGVKRSYGAEVCYRVPKSEFEKEEL</sequence>
<accession>A0A6A7VXX6</accession>
<organism evidence="1 2">
    <name type="scientific">Segatella copri</name>
    <dbReference type="NCBI Taxonomy" id="165179"/>
    <lineage>
        <taxon>Bacteria</taxon>
        <taxon>Pseudomonadati</taxon>
        <taxon>Bacteroidota</taxon>
        <taxon>Bacteroidia</taxon>
        <taxon>Bacteroidales</taxon>
        <taxon>Prevotellaceae</taxon>
        <taxon>Segatella</taxon>
    </lineage>
</organism>
<dbReference type="RefSeq" id="WP_153080461.1">
    <property type="nucleotide sequence ID" value="NZ_VZAU01000087.1"/>
</dbReference>
<dbReference type="EMBL" id="VZCY01000087">
    <property type="protein sequence ID" value="MQN10303.1"/>
    <property type="molecule type" value="Genomic_DNA"/>
</dbReference>
<gene>
    <name evidence="1" type="ORF">F7D97_10335</name>
</gene>
<evidence type="ECO:0000313" key="1">
    <source>
        <dbReference type="EMBL" id="MQN10303.1"/>
    </source>
</evidence>
<reference evidence="1 2" key="1">
    <citation type="submission" date="2019-09" db="EMBL/GenBank/DDBJ databases">
        <title>Distinct polysaccharide growth profiles of human intestinal Prevotella copri isolates.</title>
        <authorList>
            <person name="Fehlner-Peach H."/>
            <person name="Magnabosco C."/>
            <person name="Raghavan V."/>
            <person name="Scher J.U."/>
            <person name="Tett A."/>
            <person name="Cox L.M."/>
            <person name="Gottsegen C."/>
            <person name="Watters A."/>
            <person name="Wiltshire- Gordon J.D."/>
            <person name="Segata N."/>
            <person name="Bonneau R."/>
            <person name="Littman D.R."/>
        </authorList>
    </citation>
    <scope>NUCLEOTIDE SEQUENCE [LARGE SCALE GENOMIC DNA]</scope>
    <source>
        <strain evidence="2">iK21513</strain>
    </source>
</reference>
<dbReference type="AlphaFoldDB" id="A0A6A7VXX6"/>
<name>A0A6A7VXX6_9BACT</name>